<sequence length="639" mass="75057">MKKLLKNLIRFSLIFNPIVTASCTKWQEAPFDDKLLKAKNDNSRIIGLKDEECSKLNLDQLKIFIEKTDKIRLKENFVLEGVQKEKGDLILKISGKKYSLKSLLKSLDNVWGKLENNYQVREKDNIRIIEKGKGKTDVSMFFENDNLEFKNKEYFEYYKEIFRSKYNDLLNVNKDLPDLQLILQKTFLGNGKFSLRHNQLNSNLLRIENIFDKDAILNQFKEYFEDQVTFYLKAYKIVNKDNLEFDRLVVTIKEKENNNNKQFLKINVDMLDKSGVSLLNNEQKNKIFYLTDFQDTNERYHSFKKYGNFEIDSSLGDKKEKSLFNEMFKDATLNFEKNIFNISDFDSLMHPLKPYLSFNLNSFMQFFNAYKDEIKINLVDKNYEAVLENIEFDKLLNNSHSIGKATVKITNKQNKKSSKTNWFTIDFTNAHKHIFDGFYIQNKLDCDNLNSDEYFSYHINKGVDANNELILPKGIVASEFYEKNLKDIVNFVIYQNRESLSIWNNKKMSQNSVLEIIQNKEKFEKILSTLISQYVLKFFINNEKLGYKNLIKEVKVTIDSDNDYDVLKYGVGKLPIKIDFINHDNEDMIDGISEKNRKFLLGGFIGFNFSDVDAKVKSLSEGDLEKPLKDKTPPFLLDI</sequence>
<keyword evidence="4" id="KW-1185">Reference proteome</keyword>
<dbReference type="PROSITE" id="PS51257">
    <property type="entry name" value="PROKAR_LIPOPROTEIN"/>
    <property type="match status" value="1"/>
</dbReference>
<dbReference type="RefSeq" id="WP_126118054.1">
    <property type="nucleotide sequence ID" value="NZ_CP101806.1"/>
</dbReference>
<protein>
    <recommendedName>
        <fullName evidence="5">Lipoprotein</fullName>
    </recommendedName>
</protein>
<evidence type="ECO:0000313" key="2">
    <source>
        <dbReference type="EMBL" id="VDR41787.1"/>
    </source>
</evidence>
<evidence type="ECO:0000313" key="4">
    <source>
        <dbReference type="Proteomes" id="UP001058569"/>
    </source>
</evidence>
<evidence type="ECO:0000313" key="3">
    <source>
        <dbReference type="Proteomes" id="UP000280036"/>
    </source>
</evidence>
<dbReference type="Proteomes" id="UP000280036">
    <property type="component" value="Unassembled WGS sequence"/>
</dbReference>
<accession>A0A3P8KWJ2</accession>
<dbReference type="NCBIfam" id="NF045963">
    <property type="entry name" value="MAG3240_fam"/>
    <property type="match status" value="1"/>
</dbReference>
<dbReference type="EMBL" id="UZVY01000001">
    <property type="protein sequence ID" value="VDR41787.1"/>
    <property type="molecule type" value="Genomic_DNA"/>
</dbReference>
<reference evidence="2 3" key="1">
    <citation type="submission" date="2018-12" db="EMBL/GenBank/DDBJ databases">
        <authorList>
            <consortium name="Pathogen Informatics"/>
        </authorList>
    </citation>
    <scope>NUCLEOTIDE SEQUENCE [LARGE SCALE GENOMIC DNA]</scope>
    <source>
        <strain evidence="2 3">NCTC10126</strain>
    </source>
</reference>
<name>A0A3P8KWJ2_9BACT</name>
<organism evidence="2 3">
    <name type="scientific">Mycoplasmopsis caviae</name>
    <dbReference type="NCBI Taxonomy" id="55603"/>
    <lineage>
        <taxon>Bacteria</taxon>
        <taxon>Bacillati</taxon>
        <taxon>Mycoplasmatota</taxon>
        <taxon>Mycoplasmoidales</taxon>
        <taxon>Metamycoplasmataceae</taxon>
        <taxon>Mycoplasmopsis</taxon>
    </lineage>
</organism>
<dbReference type="AlphaFoldDB" id="A0A3P8KWJ2"/>
<gene>
    <name evidence="2" type="ORF">NCTC10126_00271</name>
    <name evidence="1" type="ORF">NPA07_00990</name>
</gene>
<dbReference type="OrthoDB" id="393896at2"/>
<dbReference type="Proteomes" id="UP001058569">
    <property type="component" value="Chromosome"/>
</dbReference>
<dbReference type="EMBL" id="CP101806">
    <property type="protein sequence ID" value="UUD35436.1"/>
    <property type="molecule type" value="Genomic_DNA"/>
</dbReference>
<evidence type="ECO:0008006" key="5">
    <source>
        <dbReference type="Google" id="ProtNLM"/>
    </source>
</evidence>
<proteinExistence type="predicted"/>
<evidence type="ECO:0000313" key="1">
    <source>
        <dbReference type="EMBL" id="UUD35436.1"/>
    </source>
</evidence>
<reference evidence="1" key="2">
    <citation type="submission" date="2022-07" db="EMBL/GenBank/DDBJ databases">
        <title>Complete genome of Mycoplasma caviae type strain G122.</title>
        <authorList>
            <person name="Spergser J."/>
        </authorList>
    </citation>
    <scope>NUCLEOTIDE SEQUENCE</scope>
    <source>
        <strain evidence="1">G122</strain>
    </source>
</reference>